<dbReference type="GO" id="GO:0019877">
    <property type="term" value="P:diaminopimelate biosynthetic process"/>
    <property type="evidence" value="ECO:0007669"/>
    <property type="project" value="UniProtKB-ARBA"/>
</dbReference>
<feature type="binding site" evidence="2">
    <location>
        <position position="106"/>
    </location>
    <ligand>
        <name>Mn(2+)</name>
        <dbReference type="ChEBI" id="CHEBI:29035"/>
        <label>2</label>
    </ligand>
</feature>
<keyword evidence="1 4" id="KW-0378">Hydrolase</keyword>
<dbReference type="OrthoDB" id="9776731at2"/>
<gene>
    <name evidence="4" type="ORF">SAMN02745158_04116</name>
</gene>
<dbReference type="SUPFAM" id="SSF55031">
    <property type="entry name" value="Bacterial exopeptidase dimerisation domain"/>
    <property type="match status" value="1"/>
</dbReference>
<dbReference type="PANTHER" id="PTHR11014:SF63">
    <property type="entry name" value="METALLOPEPTIDASE, PUTATIVE (AFU_ORTHOLOGUE AFUA_6G09600)-RELATED"/>
    <property type="match status" value="1"/>
</dbReference>
<dbReference type="Proteomes" id="UP000184245">
    <property type="component" value="Unassembled WGS sequence"/>
</dbReference>
<feature type="binding site" evidence="2">
    <location>
        <position position="168"/>
    </location>
    <ligand>
        <name>Mn(2+)</name>
        <dbReference type="ChEBI" id="CHEBI:29035"/>
        <label>2</label>
    </ligand>
</feature>
<feature type="binding site" evidence="2">
    <location>
        <position position="142"/>
    </location>
    <ligand>
        <name>Mn(2+)</name>
        <dbReference type="ChEBI" id="CHEBI:29035"/>
        <label>2</label>
    </ligand>
</feature>
<dbReference type="GO" id="GO:0046872">
    <property type="term" value="F:metal ion binding"/>
    <property type="evidence" value="ECO:0007669"/>
    <property type="project" value="UniProtKB-KW"/>
</dbReference>
<keyword evidence="2" id="KW-0479">Metal-binding</keyword>
<dbReference type="Pfam" id="PF01546">
    <property type="entry name" value="Peptidase_M20"/>
    <property type="match status" value="1"/>
</dbReference>
<dbReference type="Pfam" id="PF07687">
    <property type="entry name" value="M20_dimer"/>
    <property type="match status" value="1"/>
</dbReference>
<dbReference type="RefSeq" id="WP_072854643.1">
    <property type="nucleotide sequence ID" value="NZ_FQVI01000039.1"/>
</dbReference>
<evidence type="ECO:0000256" key="2">
    <source>
        <dbReference type="PIRSR" id="PIRSR005962-1"/>
    </source>
</evidence>
<dbReference type="GO" id="GO:0050118">
    <property type="term" value="F:N-acetyldiaminopimelate deacetylase activity"/>
    <property type="evidence" value="ECO:0007669"/>
    <property type="project" value="UniProtKB-ARBA"/>
</dbReference>
<evidence type="ECO:0000259" key="3">
    <source>
        <dbReference type="Pfam" id="PF07687"/>
    </source>
</evidence>
<dbReference type="AlphaFoldDB" id="A0A1M5CEW3"/>
<dbReference type="PANTHER" id="PTHR11014">
    <property type="entry name" value="PEPTIDASE M20 FAMILY MEMBER"/>
    <property type="match status" value="1"/>
</dbReference>
<accession>A0A1M5CEW3</accession>
<feature type="binding site" evidence="2">
    <location>
        <position position="108"/>
    </location>
    <ligand>
        <name>Mn(2+)</name>
        <dbReference type="ChEBI" id="CHEBI:29035"/>
        <label>2</label>
    </ligand>
</feature>
<keyword evidence="2" id="KW-0464">Manganese</keyword>
<dbReference type="EMBL" id="FQVI01000039">
    <property type="protein sequence ID" value="SHF53230.1"/>
    <property type="molecule type" value="Genomic_DNA"/>
</dbReference>
<dbReference type="InterPro" id="IPR011650">
    <property type="entry name" value="Peptidase_M20_dimer"/>
</dbReference>
<dbReference type="Gene3D" id="3.30.70.360">
    <property type="match status" value="1"/>
</dbReference>
<name>A0A1M5CEW3_9CLOT</name>
<comment type="cofactor">
    <cofactor evidence="2">
        <name>Mn(2+)</name>
        <dbReference type="ChEBI" id="CHEBI:29035"/>
    </cofactor>
    <text evidence="2">The Mn(2+) ion enhances activity.</text>
</comment>
<dbReference type="STRING" id="1122155.SAMN02745158_04116"/>
<dbReference type="SUPFAM" id="SSF53187">
    <property type="entry name" value="Zn-dependent exopeptidases"/>
    <property type="match status" value="1"/>
</dbReference>
<dbReference type="InterPro" id="IPR036264">
    <property type="entry name" value="Bact_exopeptidase_dim_dom"/>
</dbReference>
<dbReference type="InterPro" id="IPR017439">
    <property type="entry name" value="Amidohydrolase"/>
</dbReference>
<feature type="domain" description="Peptidase M20 dimerisation" evidence="3">
    <location>
        <begin position="192"/>
        <end position="289"/>
    </location>
</feature>
<evidence type="ECO:0000256" key="1">
    <source>
        <dbReference type="ARBA" id="ARBA00022801"/>
    </source>
</evidence>
<evidence type="ECO:0000313" key="4">
    <source>
        <dbReference type="EMBL" id="SHF53230.1"/>
    </source>
</evidence>
<dbReference type="NCBIfam" id="TIGR01891">
    <property type="entry name" value="amidohydrolases"/>
    <property type="match status" value="1"/>
</dbReference>
<organism evidence="4 5">
    <name type="scientific">Lactonifactor longoviformis DSM 17459</name>
    <dbReference type="NCBI Taxonomy" id="1122155"/>
    <lineage>
        <taxon>Bacteria</taxon>
        <taxon>Bacillati</taxon>
        <taxon>Bacillota</taxon>
        <taxon>Clostridia</taxon>
        <taxon>Eubacteriales</taxon>
        <taxon>Clostridiaceae</taxon>
        <taxon>Lactonifactor</taxon>
    </lineage>
</organism>
<feature type="binding site" evidence="2">
    <location>
        <position position="367"/>
    </location>
    <ligand>
        <name>Mn(2+)</name>
        <dbReference type="ChEBI" id="CHEBI:29035"/>
        <label>2</label>
    </ligand>
</feature>
<dbReference type="Gene3D" id="3.40.630.10">
    <property type="entry name" value="Zn peptidases"/>
    <property type="match status" value="1"/>
</dbReference>
<proteinExistence type="predicted"/>
<sequence>MNDISIRIKELMEEMSPQFIETFRHLHKNPELSFQEYDTTEYIRAVLQELDIKILDIGLETGVVGLLEGSQPGPCIALRADIDGLPIQEESSSSYPSERPGKMHACGHDTHTASLLGAARLLASVRENLRGSVKFFFQPAEEVNLGAKKLVALGCMENPHVDAVFGMHNEPHVPYGCVAVKKGPLMASVDRINIKITGKGGHGGMPQKNIDPIVVAAAIIQSLQTIVSRNVSPIDSCVVSICNVKAGEGTVNNVTPEEVRMYGTVRNYSQDVQHYVEQRIRDIVEQVSAAYGAKGELEYIYELAVTDNHEQLFDIAKDAVESIGAEVFDPIPVTGGEDFSEYMKYAPGFLYWLGVRNEEQDCIYPWHSPHFKADERAIVIGAGTYAMAAVKAMEKF</sequence>
<evidence type="ECO:0000313" key="5">
    <source>
        <dbReference type="Proteomes" id="UP000184245"/>
    </source>
</evidence>
<dbReference type="InterPro" id="IPR002933">
    <property type="entry name" value="Peptidase_M20"/>
</dbReference>
<protein>
    <submittedName>
        <fullName evidence="4">Amidohydrolase</fullName>
    </submittedName>
</protein>
<keyword evidence="5" id="KW-1185">Reference proteome</keyword>
<dbReference type="PIRSF" id="PIRSF005962">
    <property type="entry name" value="Pept_M20D_amidohydro"/>
    <property type="match status" value="1"/>
</dbReference>
<dbReference type="FunFam" id="3.30.70.360:FF:000001">
    <property type="entry name" value="N-acetyldiaminopimelate deacetylase"/>
    <property type="match status" value="1"/>
</dbReference>
<reference evidence="4 5" key="1">
    <citation type="submission" date="2016-11" db="EMBL/GenBank/DDBJ databases">
        <authorList>
            <person name="Jaros S."/>
            <person name="Januszkiewicz K."/>
            <person name="Wedrychowicz H."/>
        </authorList>
    </citation>
    <scope>NUCLEOTIDE SEQUENCE [LARGE SCALE GENOMIC DNA]</scope>
    <source>
        <strain evidence="4 5">DSM 17459</strain>
    </source>
</reference>
<dbReference type="CDD" id="cd03886">
    <property type="entry name" value="M20_Acy1"/>
    <property type="match status" value="1"/>
</dbReference>